<dbReference type="EMBL" id="UINC01060297">
    <property type="protein sequence ID" value="SVB84663.1"/>
    <property type="molecule type" value="Genomic_DNA"/>
</dbReference>
<name>A0A382HD42_9ZZZZ</name>
<proteinExistence type="predicted"/>
<evidence type="ECO:0000313" key="1">
    <source>
        <dbReference type="EMBL" id="SVB84663.1"/>
    </source>
</evidence>
<accession>A0A382HD42</accession>
<protein>
    <submittedName>
        <fullName evidence="1">Uncharacterized protein</fullName>
    </submittedName>
</protein>
<sequence length="35" mass="4049">MIKKILLAILFISFSFSQNYSLDFDGESDYVEVTN</sequence>
<feature type="non-terminal residue" evidence="1">
    <location>
        <position position="35"/>
    </location>
</feature>
<dbReference type="AlphaFoldDB" id="A0A382HD42"/>
<reference evidence="1" key="1">
    <citation type="submission" date="2018-05" db="EMBL/GenBank/DDBJ databases">
        <authorList>
            <person name="Lanie J.A."/>
            <person name="Ng W.-L."/>
            <person name="Kazmierczak K.M."/>
            <person name="Andrzejewski T.M."/>
            <person name="Davidsen T.M."/>
            <person name="Wayne K.J."/>
            <person name="Tettelin H."/>
            <person name="Glass J.I."/>
            <person name="Rusch D."/>
            <person name="Podicherti R."/>
            <person name="Tsui H.-C.T."/>
            <person name="Winkler M.E."/>
        </authorList>
    </citation>
    <scope>NUCLEOTIDE SEQUENCE</scope>
</reference>
<organism evidence="1">
    <name type="scientific">marine metagenome</name>
    <dbReference type="NCBI Taxonomy" id="408172"/>
    <lineage>
        <taxon>unclassified sequences</taxon>
        <taxon>metagenomes</taxon>
        <taxon>ecological metagenomes</taxon>
    </lineage>
</organism>
<gene>
    <name evidence="1" type="ORF">METZ01_LOCUS237517</name>
</gene>